<proteinExistence type="predicted"/>
<evidence type="ECO:0000313" key="2">
    <source>
        <dbReference type="EMBL" id="RIA98929.1"/>
    </source>
</evidence>
<reference evidence="2 3" key="1">
    <citation type="submission" date="2018-06" db="EMBL/GenBank/DDBJ databases">
        <title>Comparative genomics reveals the genomic features of Rhizophagus irregularis, R. cerebriforme, R. diaphanum and Gigaspora rosea, and their symbiotic lifestyle signature.</title>
        <authorList>
            <person name="Morin E."/>
            <person name="San Clemente H."/>
            <person name="Chen E.C.H."/>
            <person name="De La Providencia I."/>
            <person name="Hainaut M."/>
            <person name="Kuo A."/>
            <person name="Kohler A."/>
            <person name="Murat C."/>
            <person name="Tang N."/>
            <person name="Roy S."/>
            <person name="Loubradou J."/>
            <person name="Henrissat B."/>
            <person name="Grigoriev I.V."/>
            <person name="Corradi N."/>
            <person name="Roux C."/>
            <person name="Martin F.M."/>
        </authorList>
    </citation>
    <scope>NUCLEOTIDE SEQUENCE [LARGE SCALE GENOMIC DNA]</scope>
    <source>
        <strain evidence="2 3">DAOM 227022</strain>
    </source>
</reference>
<name>A0A397TNB8_9GLOM</name>
<gene>
    <name evidence="2" type="ORF">C1645_812100</name>
</gene>
<sequence length="111" mass="12601">MTKDTFNKDTKSSSVSLSFGSDTLDITPVFKSQSVRILGVWVIISQKLKFKYMVESVGQDESVVSLDVELMPYLRYNDLDTKPEINSLCTLLYYSGYLTMVPGFLISHTHF</sequence>
<evidence type="ECO:0000256" key="1">
    <source>
        <dbReference type="SAM" id="MobiDB-lite"/>
    </source>
</evidence>
<dbReference type="EMBL" id="QKYT01000009">
    <property type="protein sequence ID" value="RIA98929.1"/>
    <property type="molecule type" value="Genomic_DNA"/>
</dbReference>
<protein>
    <submittedName>
        <fullName evidence="2">Uncharacterized protein</fullName>
    </submittedName>
</protein>
<keyword evidence="3" id="KW-1185">Reference proteome</keyword>
<dbReference type="AlphaFoldDB" id="A0A397TNB8"/>
<organism evidence="2 3">
    <name type="scientific">Glomus cerebriforme</name>
    <dbReference type="NCBI Taxonomy" id="658196"/>
    <lineage>
        <taxon>Eukaryota</taxon>
        <taxon>Fungi</taxon>
        <taxon>Fungi incertae sedis</taxon>
        <taxon>Mucoromycota</taxon>
        <taxon>Glomeromycotina</taxon>
        <taxon>Glomeromycetes</taxon>
        <taxon>Glomerales</taxon>
        <taxon>Glomeraceae</taxon>
        <taxon>Glomus</taxon>
    </lineage>
</organism>
<dbReference type="STRING" id="658196.A0A397TNB8"/>
<dbReference type="Proteomes" id="UP000265703">
    <property type="component" value="Unassembled WGS sequence"/>
</dbReference>
<evidence type="ECO:0000313" key="3">
    <source>
        <dbReference type="Proteomes" id="UP000265703"/>
    </source>
</evidence>
<feature type="region of interest" description="Disordered" evidence="1">
    <location>
        <begin position="1"/>
        <end position="21"/>
    </location>
</feature>
<comment type="caution">
    <text evidence="2">The sequence shown here is derived from an EMBL/GenBank/DDBJ whole genome shotgun (WGS) entry which is preliminary data.</text>
</comment>
<feature type="compositionally biased region" description="Basic and acidic residues" evidence="1">
    <location>
        <begin position="1"/>
        <end position="11"/>
    </location>
</feature>
<accession>A0A397TNB8</accession>
<feature type="compositionally biased region" description="Polar residues" evidence="1">
    <location>
        <begin position="12"/>
        <end position="21"/>
    </location>
</feature>